<comment type="caution">
    <text evidence="2">The sequence shown here is derived from an EMBL/GenBank/DDBJ whole genome shotgun (WGS) entry which is preliminary data.</text>
</comment>
<evidence type="ECO:0000313" key="3">
    <source>
        <dbReference type="Proteomes" id="UP000029389"/>
    </source>
</evidence>
<sequence>MMDKKELRNHQINNIPLDALNTPSKDQEQIQESDQRLANRNENRLIKKRSNKL</sequence>
<name>A0A090YBF9_9BACI</name>
<feature type="region of interest" description="Disordered" evidence="1">
    <location>
        <begin position="1"/>
        <end position="53"/>
    </location>
</feature>
<dbReference type="Proteomes" id="UP000029389">
    <property type="component" value="Unassembled WGS sequence"/>
</dbReference>
<accession>A0A090YBF9</accession>
<gene>
    <name evidence="2" type="ORF">DJ93_5623</name>
</gene>
<dbReference type="AlphaFoldDB" id="A0A090YBF9"/>
<dbReference type="RefSeq" id="WP_196777069.1">
    <property type="nucleotide sequence ID" value="NZ_JMQC01000011.1"/>
</dbReference>
<protein>
    <submittedName>
        <fullName evidence="2">Uncharacterized protein</fullName>
    </submittedName>
</protein>
<dbReference type="EMBL" id="JMQC01000011">
    <property type="protein sequence ID" value="KFM95177.1"/>
    <property type="molecule type" value="Genomic_DNA"/>
</dbReference>
<evidence type="ECO:0000313" key="2">
    <source>
        <dbReference type="EMBL" id="KFM95177.1"/>
    </source>
</evidence>
<evidence type="ECO:0000256" key="1">
    <source>
        <dbReference type="SAM" id="MobiDB-lite"/>
    </source>
</evidence>
<reference evidence="2 3" key="1">
    <citation type="submission" date="2014-04" db="EMBL/GenBank/DDBJ databases">
        <authorList>
            <person name="Bishop-Lilly K.A."/>
            <person name="Broomall S.M."/>
            <person name="Chain P.S."/>
            <person name="Chertkov O."/>
            <person name="Coyne S.R."/>
            <person name="Daligault H.E."/>
            <person name="Davenport K.W."/>
            <person name="Erkkila T."/>
            <person name="Frey K.G."/>
            <person name="Gibbons H.S."/>
            <person name="Gu W."/>
            <person name="Jaissle J."/>
            <person name="Johnson S.L."/>
            <person name="Koroleva G.I."/>
            <person name="Ladner J.T."/>
            <person name="Lo C.-C."/>
            <person name="Minogue T.D."/>
            <person name="Munk C."/>
            <person name="Palacios G.F."/>
            <person name="Redden C.L."/>
            <person name="Rosenzweig C.N."/>
            <person name="Scholz M.B."/>
            <person name="Teshima H."/>
            <person name="Xu Y."/>
        </authorList>
    </citation>
    <scope>NUCLEOTIDE SEQUENCE [LARGE SCALE GENOMIC DNA]</scope>
    <source>
        <strain evidence="2 3">BHP</strain>
    </source>
</reference>
<feature type="compositionally biased region" description="Basic and acidic residues" evidence="1">
    <location>
        <begin position="25"/>
        <end position="45"/>
    </location>
</feature>
<proteinExistence type="predicted"/>
<organism evidence="2 3">
    <name type="scientific">Bacillus clarus</name>
    <dbReference type="NCBI Taxonomy" id="2338372"/>
    <lineage>
        <taxon>Bacteria</taxon>
        <taxon>Bacillati</taxon>
        <taxon>Bacillota</taxon>
        <taxon>Bacilli</taxon>
        <taxon>Bacillales</taxon>
        <taxon>Bacillaceae</taxon>
        <taxon>Bacillus</taxon>
        <taxon>Bacillus cereus group</taxon>
    </lineage>
</organism>